<reference evidence="1 2" key="1">
    <citation type="submission" date="2019-06" db="EMBL/GenBank/DDBJ databases">
        <title>Draft genome sequence of [Clostridium] clostridioforme NBRC 113352.</title>
        <authorList>
            <person name="Miura T."/>
            <person name="Furukawa M."/>
            <person name="Shimamura M."/>
            <person name="Ohyama Y."/>
            <person name="Yamazoe A."/>
            <person name="Kawasaki H."/>
        </authorList>
    </citation>
    <scope>NUCLEOTIDE SEQUENCE [LARGE SCALE GENOMIC DNA]</scope>
    <source>
        <strain evidence="1 2">NBRC 113352</strain>
    </source>
</reference>
<gene>
    <name evidence="1" type="ORF">Ccl03g_08280</name>
</gene>
<evidence type="ECO:0000313" key="1">
    <source>
        <dbReference type="EMBL" id="GEA35115.1"/>
    </source>
</evidence>
<evidence type="ECO:0008006" key="3">
    <source>
        <dbReference type="Google" id="ProtNLM"/>
    </source>
</evidence>
<organism evidence="1 2">
    <name type="scientific">Enterocloster clostridioformis</name>
    <dbReference type="NCBI Taxonomy" id="1531"/>
    <lineage>
        <taxon>Bacteria</taxon>
        <taxon>Bacillati</taxon>
        <taxon>Bacillota</taxon>
        <taxon>Clostridia</taxon>
        <taxon>Lachnospirales</taxon>
        <taxon>Lachnospiraceae</taxon>
        <taxon>Enterocloster</taxon>
    </lineage>
</organism>
<dbReference type="EMBL" id="BJLB01000001">
    <property type="protein sequence ID" value="GEA35115.1"/>
    <property type="molecule type" value="Genomic_DNA"/>
</dbReference>
<dbReference type="RefSeq" id="WP_074925464.1">
    <property type="nucleotide sequence ID" value="NZ_BJLB01000001.1"/>
</dbReference>
<name>A0A829VXV0_9FIRM</name>
<accession>A0A829VXV0</accession>
<sequence length="222" mass="26080">MNNNFTVVSGDKGKVQDKQAKREQLYMKAFVRELDTISAYSDWNQCRDHLKRAVFYAVKYFGLERIDRRHSTEPRTVEQVNADFNLLEYVKILMGRLTPREMMSMFPIEKEYDGEEFGCKDYFFTVEKLKDFDLDKPLGEEGLEDFLWCYWNDDLFAFDVISMSIISNMYKAQTGKGILEKWCEDQGIGTYTINQEKGIIQDNQTGEIHKLSKKPSHLKIVK</sequence>
<comment type="caution">
    <text evidence="1">The sequence shown here is derived from an EMBL/GenBank/DDBJ whole genome shotgun (WGS) entry which is preliminary data.</text>
</comment>
<dbReference type="AlphaFoldDB" id="A0A829VXV0"/>
<dbReference type="Proteomes" id="UP000315200">
    <property type="component" value="Unassembled WGS sequence"/>
</dbReference>
<evidence type="ECO:0000313" key="2">
    <source>
        <dbReference type="Proteomes" id="UP000315200"/>
    </source>
</evidence>
<protein>
    <recommendedName>
        <fullName evidence="3">Phage protein</fullName>
    </recommendedName>
</protein>
<proteinExistence type="predicted"/>